<name>A0AAN7R606_TRANT</name>
<dbReference type="Pfam" id="PF00847">
    <property type="entry name" value="AP2"/>
    <property type="match status" value="1"/>
</dbReference>
<dbReference type="InterPro" id="IPR001471">
    <property type="entry name" value="AP2/ERF_dom"/>
</dbReference>
<sequence>MAGGVVTSEMESHSSILESIRRHLLEDNVRIGDRFYCRSPSFSGLLLGESWSELPLKVDDPEDMVVYGALCDALRSGWDLASGVAEIGDADAVTELNKAEEVAEAEAEARQSQPVSAPERHYRGVRRRPWGKYAAEIRDPKKNGARIWLGTYETPEDAAVAYDRAAFEMRGSKAKLNFPHLVGSTNYEPVRISPKRRSPEPSSPSSSSSSGGSPKRKQRMTEARSDLSGSLEVSLSLDDLFNM</sequence>
<evidence type="ECO:0000256" key="5">
    <source>
        <dbReference type="ARBA" id="ARBA00023242"/>
    </source>
</evidence>
<evidence type="ECO:0000313" key="10">
    <source>
        <dbReference type="Proteomes" id="UP001346149"/>
    </source>
</evidence>
<dbReference type="EMBL" id="JAXQNO010000011">
    <property type="protein sequence ID" value="KAK4788581.1"/>
    <property type="molecule type" value="Genomic_DNA"/>
</dbReference>
<evidence type="ECO:0000259" key="8">
    <source>
        <dbReference type="PROSITE" id="PS51032"/>
    </source>
</evidence>
<keyword evidence="10" id="KW-1185">Reference proteome</keyword>
<reference evidence="9 10" key="1">
    <citation type="journal article" date="2023" name="Hortic Res">
        <title>Pangenome of water caltrop reveals structural variations and asymmetric subgenome divergence after allopolyploidization.</title>
        <authorList>
            <person name="Zhang X."/>
            <person name="Chen Y."/>
            <person name="Wang L."/>
            <person name="Yuan Y."/>
            <person name="Fang M."/>
            <person name="Shi L."/>
            <person name="Lu R."/>
            <person name="Comes H.P."/>
            <person name="Ma Y."/>
            <person name="Chen Y."/>
            <person name="Huang G."/>
            <person name="Zhou Y."/>
            <person name="Zheng Z."/>
            <person name="Qiu Y."/>
        </authorList>
    </citation>
    <scope>NUCLEOTIDE SEQUENCE [LARGE SCALE GENOMIC DNA]</scope>
    <source>
        <strain evidence="9">F231</strain>
    </source>
</reference>
<dbReference type="CDD" id="cd00018">
    <property type="entry name" value="AP2"/>
    <property type="match status" value="1"/>
</dbReference>
<evidence type="ECO:0000256" key="4">
    <source>
        <dbReference type="ARBA" id="ARBA00023163"/>
    </source>
</evidence>
<dbReference type="GO" id="GO:0005634">
    <property type="term" value="C:nucleus"/>
    <property type="evidence" value="ECO:0007669"/>
    <property type="project" value="UniProtKB-SubCell"/>
</dbReference>
<feature type="compositionally biased region" description="Low complexity" evidence="7">
    <location>
        <begin position="203"/>
        <end position="213"/>
    </location>
</feature>
<comment type="caution">
    <text evidence="9">The sequence shown here is derived from an EMBL/GenBank/DDBJ whole genome shotgun (WGS) entry which is preliminary data.</text>
</comment>
<evidence type="ECO:0000256" key="1">
    <source>
        <dbReference type="ARBA" id="ARBA00004123"/>
    </source>
</evidence>
<dbReference type="PROSITE" id="PS51032">
    <property type="entry name" value="AP2_ERF"/>
    <property type="match status" value="1"/>
</dbReference>
<comment type="similarity">
    <text evidence="6">Belongs to the AP2/ERF transcription factor family. ERF subfamily.</text>
</comment>
<feature type="region of interest" description="Disordered" evidence="7">
    <location>
        <begin position="184"/>
        <end position="230"/>
    </location>
</feature>
<dbReference type="GO" id="GO:0003700">
    <property type="term" value="F:DNA-binding transcription factor activity"/>
    <property type="evidence" value="ECO:0007669"/>
    <property type="project" value="InterPro"/>
</dbReference>
<organism evidence="9 10">
    <name type="scientific">Trapa natans</name>
    <name type="common">Water chestnut</name>
    <dbReference type="NCBI Taxonomy" id="22666"/>
    <lineage>
        <taxon>Eukaryota</taxon>
        <taxon>Viridiplantae</taxon>
        <taxon>Streptophyta</taxon>
        <taxon>Embryophyta</taxon>
        <taxon>Tracheophyta</taxon>
        <taxon>Spermatophyta</taxon>
        <taxon>Magnoliopsida</taxon>
        <taxon>eudicotyledons</taxon>
        <taxon>Gunneridae</taxon>
        <taxon>Pentapetalae</taxon>
        <taxon>rosids</taxon>
        <taxon>malvids</taxon>
        <taxon>Myrtales</taxon>
        <taxon>Lythraceae</taxon>
        <taxon>Trapa</taxon>
    </lineage>
</organism>
<protein>
    <recommendedName>
        <fullName evidence="8">AP2/ERF domain-containing protein</fullName>
    </recommendedName>
</protein>
<gene>
    <name evidence="9" type="ORF">SAY86_019900</name>
</gene>
<comment type="subcellular location">
    <subcellularLocation>
        <location evidence="1">Nucleus</location>
    </subcellularLocation>
</comment>
<dbReference type="PANTHER" id="PTHR31190:SF102">
    <property type="entry name" value="AP2_ERF DOMAIN-CONTAINING PROTEIN"/>
    <property type="match status" value="1"/>
</dbReference>
<dbReference type="SMART" id="SM00380">
    <property type="entry name" value="AP2"/>
    <property type="match status" value="1"/>
</dbReference>
<evidence type="ECO:0000256" key="2">
    <source>
        <dbReference type="ARBA" id="ARBA00023015"/>
    </source>
</evidence>
<evidence type="ECO:0000256" key="7">
    <source>
        <dbReference type="SAM" id="MobiDB-lite"/>
    </source>
</evidence>
<dbReference type="SUPFAM" id="SSF54171">
    <property type="entry name" value="DNA-binding domain"/>
    <property type="match status" value="1"/>
</dbReference>
<dbReference type="Proteomes" id="UP001346149">
    <property type="component" value="Unassembled WGS sequence"/>
</dbReference>
<dbReference type="GO" id="GO:0009873">
    <property type="term" value="P:ethylene-activated signaling pathway"/>
    <property type="evidence" value="ECO:0007669"/>
    <property type="project" value="InterPro"/>
</dbReference>
<evidence type="ECO:0000256" key="3">
    <source>
        <dbReference type="ARBA" id="ARBA00023125"/>
    </source>
</evidence>
<dbReference type="PANTHER" id="PTHR31190">
    <property type="entry name" value="DNA-BINDING DOMAIN"/>
    <property type="match status" value="1"/>
</dbReference>
<keyword evidence="5" id="KW-0539">Nucleus</keyword>
<proteinExistence type="inferred from homology"/>
<dbReference type="Gene3D" id="3.30.730.10">
    <property type="entry name" value="AP2/ERF domain"/>
    <property type="match status" value="1"/>
</dbReference>
<dbReference type="AlphaFoldDB" id="A0AAN7R606"/>
<keyword evidence="4" id="KW-0804">Transcription</keyword>
<evidence type="ECO:0000256" key="6">
    <source>
        <dbReference type="ARBA" id="ARBA00024343"/>
    </source>
</evidence>
<dbReference type="InterPro" id="IPR016177">
    <property type="entry name" value="DNA-bd_dom_sf"/>
</dbReference>
<dbReference type="FunFam" id="3.30.730.10:FF:000001">
    <property type="entry name" value="Ethylene-responsive transcription factor 2"/>
    <property type="match status" value="1"/>
</dbReference>
<keyword evidence="2" id="KW-0805">Transcription regulation</keyword>
<feature type="domain" description="AP2/ERF" evidence="8">
    <location>
        <begin position="121"/>
        <end position="179"/>
    </location>
</feature>
<dbReference type="InterPro" id="IPR044808">
    <property type="entry name" value="ERF_plant"/>
</dbReference>
<accession>A0AAN7R606</accession>
<dbReference type="InterPro" id="IPR036955">
    <property type="entry name" value="AP2/ERF_dom_sf"/>
</dbReference>
<dbReference type="GO" id="GO:0003677">
    <property type="term" value="F:DNA binding"/>
    <property type="evidence" value="ECO:0007669"/>
    <property type="project" value="UniProtKB-KW"/>
</dbReference>
<evidence type="ECO:0000313" key="9">
    <source>
        <dbReference type="EMBL" id="KAK4788581.1"/>
    </source>
</evidence>
<dbReference type="PRINTS" id="PR00367">
    <property type="entry name" value="ETHRSPELEMNT"/>
</dbReference>
<keyword evidence="3" id="KW-0238">DNA-binding</keyword>